<dbReference type="InterPro" id="IPR007225">
    <property type="entry name" value="EXOC6/Sec15"/>
</dbReference>
<accession>A0A165JP98</accession>
<evidence type="ECO:0000259" key="6">
    <source>
        <dbReference type="Pfam" id="PF04091"/>
    </source>
</evidence>
<dbReference type="GO" id="GO:0090522">
    <property type="term" value="P:vesicle tethering involved in exocytosis"/>
    <property type="evidence" value="ECO:0007669"/>
    <property type="project" value="UniProtKB-UniRule"/>
</dbReference>
<keyword evidence="4" id="KW-0175">Coiled coil</keyword>
<gene>
    <name evidence="8" type="ORF">CALCODRAFT_490266</name>
</gene>
<protein>
    <recommendedName>
        <fullName evidence="5">Exocyst complex component SEC15</fullName>
    </recommendedName>
</protein>
<name>A0A165JP98_9BASI</name>
<feature type="domain" description="Exocyst complex subunit EXOC6/Sec15 C-terminal" evidence="6">
    <location>
        <begin position="408"/>
        <end position="752"/>
    </location>
</feature>
<comment type="function">
    <text evidence="5">Component of the exocyst complex involved in the docking of exocytic vesicles with fusion sites on the plasma membrane.</text>
</comment>
<dbReference type="Gene3D" id="1.10.357.30">
    <property type="entry name" value="Exocyst complex subunit Sec15 C-terminal domain, N-terminal subdomain"/>
    <property type="match status" value="1"/>
</dbReference>
<dbReference type="OrthoDB" id="10267033at2759"/>
<keyword evidence="3 5" id="KW-0268">Exocytosis</keyword>
<evidence type="ECO:0000256" key="3">
    <source>
        <dbReference type="ARBA" id="ARBA00022483"/>
    </source>
</evidence>
<dbReference type="InterPro" id="IPR048359">
    <property type="entry name" value="EXOC6_Sec15_N"/>
</dbReference>
<evidence type="ECO:0000313" key="8">
    <source>
        <dbReference type="EMBL" id="KZT62100.1"/>
    </source>
</evidence>
<dbReference type="STRING" id="1353952.A0A165JP98"/>
<reference evidence="8 9" key="1">
    <citation type="journal article" date="2016" name="Mol. Biol. Evol.">
        <title>Comparative Genomics of Early-Diverging Mushroom-Forming Fungi Provides Insights into the Origins of Lignocellulose Decay Capabilities.</title>
        <authorList>
            <person name="Nagy L.G."/>
            <person name="Riley R."/>
            <person name="Tritt A."/>
            <person name="Adam C."/>
            <person name="Daum C."/>
            <person name="Floudas D."/>
            <person name="Sun H."/>
            <person name="Yadav J.S."/>
            <person name="Pangilinan J."/>
            <person name="Larsson K.H."/>
            <person name="Matsuura K."/>
            <person name="Barry K."/>
            <person name="Labutti K."/>
            <person name="Kuo R."/>
            <person name="Ohm R.A."/>
            <person name="Bhattacharya S.S."/>
            <person name="Shirouzu T."/>
            <person name="Yoshinaga Y."/>
            <person name="Martin F.M."/>
            <person name="Grigoriev I.V."/>
            <person name="Hibbett D.S."/>
        </authorList>
    </citation>
    <scope>NUCLEOTIDE SEQUENCE [LARGE SCALE GENOMIC DNA]</scope>
    <source>
        <strain evidence="8 9">HHB12733</strain>
    </source>
</reference>
<dbReference type="Gene3D" id="1.20.58.670">
    <property type="entry name" value="Dsl1p vesicle tethering complex, Tip20p subunit, domain D"/>
    <property type="match status" value="1"/>
</dbReference>
<dbReference type="GO" id="GO:0006893">
    <property type="term" value="P:Golgi to plasma membrane transport"/>
    <property type="evidence" value="ECO:0007669"/>
    <property type="project" value="TreeGrafter"/>
</dbReference>
<evidence type="ECO:0000313" key="9">
    <source>
        <dbReference type="Proteomes" id="UP000076842"/>
    </source>
</evidence>
<evidence type="ECO:0000256" key="4">
    <source>
        <dbReference type="ARBA" id="ARBA00023054"/>
    </source>
</evidence>
<dbReference type="GO" id="GO:0006886">
    <property type="term" value="P:intracellular protein transport"/>
    <property type="evidence" value="ECO:0007669"/>
    <property type="project" value="InterPro"/>
</dbReference>
<dbReference type="GO" id="GO:0000145">
    <property type="term" value="C:exocyst"/>
    <property type="evidence" value="ECO:0007669"/>
    <property type="project" value="UniProtKB-UniRule"/>
</dbReference>
<dbReference type="GO" id="GO:0016020">
    <property type="term" value="C:membrane"/>
    <property type="evidence" value="ECO:0007669"/>
    <property type="project" value="TreeGrafter"/>
</dbReference>
<evidence type="ECO:0000259" key="7">
    <source>
        <dbReference type="Pfam" id="PF20651"/>
    </source>
</evidence>
<organism evidence="8 9">
    <name type="scientific">Calocera cornea HHB12733</name>
    <dbReference type="NCBI Taxonomy" id="1353952"/>
    <lineage>
        <taxon>Eukaryota</taxon>
        <taxon>Fungi</taxon>
        <taxon>Dikarya</taxon>
        <taxon>Basidiomycota</taxon>
        <taxon>Agaricomycotina</taxon>
        <taxon>Dacrymycetes</taxon>
        <taxon>Dacrymycetales</taxon>
        <taxon>Dacrymycetaceae</taxon>
        <taxon>Calocera</taxon>
    </lineage>
</organism>
<dbReference type="PIRSF" id="PIRSF025007">
    <property type="entry name" value="Sec15"/>
    <property type="match status" value="1"/>
</dbReference>
<comment type="similarity">
    <text evidence="1 5">Belongs to the SEC15 family.</text>
</comment>
<dbReference type="PANTHER" id="PTHR12702:SF0">
    <property type="entry name" value="EXOCYST COMPLEX COMPONENT 6"/>
    <property type="match status" value="1"/>
</dbReference>
<dbReference type="InterPro" id="IPR042044">
    <property type="entry name" value="EXOC6PINT-1/Sec15/Tip20_C_dom2"/>
</dbReference>
<dbReference type="Pfam" id="PF20651">
    <property type="entry name" value="EXOC6_Sec15_N"/>
    <property type="match status" value="1"/>
</dbReference>
<feature type="domain" description="Exocyst complex component EXOC6/Sec15 N-terminal" evidence="7">
    <location>
        <begin position="57"/>
        <end position="224"/>
    </location>
</feature>
<sequence length="786" mass="89159">MPPRGKRPQFTQQDIDQQLQQINLLDSSSPSENLEQLAPIIKSVHESGRQEAFLRTLSGLIESKEAEIERICGDNYQDFVSSVSTLLTVRSYTANLRGRISEMDSSVSEVGNGLVKKKKALQQAKKTAGHLDEAIDTLQACLRVLDLVNRVGDMVKNGRYYTALRSLDDIQSLPPSQLSQTPFFTHLLSSLPSLRAQIKTAVTESTKSWLLDIRESSGLVGSLALEAVEQRSRRWRGRRDKEGVGRSKGVGSAVEGAVNERIDFDPLNNDQITVDFKPLYQCILIHTAMGQLEEMQTTYQEDRKTQAALILAQRLSSSSQLTKTLPDLLNELLGFFIIEANVIRTTASSSFRSQKDVEELFGSVIPRVCEAVERGIRDERDQDILQGCRALVGNWAQALEGYGYDTTQIHTLLFKLFERYVTIIQDKYKQAFEDIVMQDDLQPMMIDNEEEVARVLGICWLETEELQELSRQKLPIAMPFSRFFPLCCVDFQTYIDKFYAFLEGGMDNRRDVDDLLRKTLEVFLEHSICRKSAERLSRLNQPSQVAQVIVNIERLFSGTRELEKQLASMRARSGGSSLRLNPAPLQGLLNQAFDRLRNLIRSKLDDFFDLAEYNWIPNQPEKNPSMFLYELVNWLFTVIDSLGASEELRERLYDDAMDYIGNYFMGFLVGPNVKALNDLAIANLLVDVDFLEGEFGKRGRPGMELRFSLFRTLSSIILQNAVQTYVQPASRRPPQGPYATVQPKMLYELLNKLARGGAQSRVAAERERAERRRREAVQVSQLVGQS</sequence>
<evidence type="ECO:0000256" key="5">
    <source>
        <dbReference type="PIRNR" id="PIRNR025007"/>
    </source>
</evidence>
<dbReference type="InterPro" id="IPR042045">
    <property type="entry name" value="EXOC6/Sec15_C_dom1"/>
</dbReference>
<dbReference type="PANTHER" id="PTHR12702">
    <property type="entry name" value="SEC15"/>
    <property type="match status" value="1"/>
</dbReference>
<dbReference type="FunCoup" id="A0A165JP98">
    <property type="interactions" value="321"/>
</dbReference>
<dbReference type="EMBL" id="KV423918">
    <property type="protein sequence ID" value="KZT62100.1"/>
    <property type="molecule type" value="Genomic_DNA"/>
</dbReference>
<dbReference type="InParanoid" id="A0A165JP98"/>
<dbReference type="Pfam" id="PF04091">
    <property type="entry name" value="Sec15_C"/>
    <property type="match status" value="1"/>
</dbReference>
<evidence type="ECO:0000256" key="1">
    <source>
        <dbReference type="ARBA" id="ARBA00007944"/>
    </source>
</evidence>
<dbReference type="AlphaFoldDB" id="A0A165JP98"/>
<dbReference type="InterPro" id="IPR046361">
    <property type="entry name" value="EXOC6/Sec15_C"/>
</dbReference>
<evidence type="ECO:0000256" key="2">
    <source>
        <dbReference type="ARBA" id="ARBA00022448"/>
    </source>
</evidence>
<dbReference type="Proteomes" id="UP000076842">
    <property type="component" value="Unassembled WGS sequence"/>
</dbReference>
<keyword evidence="9" id="KW-1185">Reference proteome</keyword>
<proteinExistence type="inferred from homology"/>
<keyword evidence="2 5" id="KW-0813">Transport</keyword>